<dbReference type="Proteomes" id="UP000256269">
    <property type="component" value="Unassembled WGS sequence"/>
</dbReference>
<feature type="domain" description="DUF1707" evidence="1">
    <location>
        <begin position="10"/>
        <end position="62"/>
    </location>
</feature>
<dbReference type="Pfam" id="PF08044">
    <property type="entry name" value="DUF1707"/>
    <property type="match status" value="1"/>
</dbReference>
<organism evidence="2 3">
    <name type="scientific">Kutzneria buriramensis</name>
    <dbReference type="NCBI Taxonomy" id="1045776"/>
    <lineage>
        <taxon>Bacteria</taxon>
        <taxon>Bacillati</taxon>
        <taxon>Actinomycetota</taxon>
        <taxon>Actinomycetes</taxon>
        <taxon>Pseudonocardiales</taxon>
        <taxon>Pseudonocardiaceae</taxon>
        <taxon>Kutzneria</taxon>
    </lineage>
</organism>
<accession>A0A3E0IA91</accession>
<dbReference type="RefSeq" id="WP_116172528.1">
    <property type="nucleotide sequence ID" value="NZ_CP144375.1"/>
</dbReference>
<gene>
    <name evidence="2" type="ORF">BCF44_101680</name>
</gene>
<dbReference type="AlphaFoldDB" id="A0A3E0IA91"/>
<protein>
    <submittedName>
        <fullName evidence="2">Uncharacterized protein DUF1707</fullName>
    </submittedName>
</protein>
<proteinExistence type="predicted"/>
<dbReference type="OrthoDB" id="4772576at2"/>
<name>A0A3E0IA91_9PSEU</name>
<dbReference type="PANTHER" id="PTHR40763:SF5">
    <property type="entry name" value="MEMBRANE PROTEIN"/>
    <property type="match status" value="1"/>
</dbReference>
<dbReference type="EMBL" id="QUNO01000001">
    <property type="protein sequence ID" value="REH55654.1"/>
    <property type="molecule type" value="Genomic_DNA"/>
</dbReference>
<dbReference type="PANTHER" id="PTHR40763">
    <property type="entry name" value="MEMBRANE PROTEIN-RELATED"/>
    <property type="match status" value="1"/>
</dbReference>
<evidence type="ECO:0000259" key="1">
    <source>
        <dbReference type="Pfam" id="PF08044"/>
    </source>
</evidence>
<evidence type="ECO:0000313" key="2">
    <source>
        <dbReference type="EMBL" id="REH55654.1"/>
    </source>
</evidence>
<dbReference type="InterPro" id="IPR012551">
    <property type="entry name" value="DUF1707_SHOCT-like"/>
</dbReference>
<reference evidence="2 3" key="1">
    <citation type="submission" date="2018-08" db="EMBL/GenBank/DDBJ databases">
        <title>Genomic Encyclopedia of Archaeal and Bacterial Type Strains, Phase II (KMG-II): from individual species to whole genera.</title>
        <authorList>
            <person name="Goeker M."/>
        </authorList>
    </citation>
    <scope>NUCLEOTIDE SEQUENCE [LARGE SCALE GENOMIC DNA]</scope>
    <source>
        <strain evidence="2 3">DSM 45791</strain>
    </source>
</reference>
<keyword evidence="3" id="KW-1185">Reference proteome</keyword>
<sequence length="205" mass="22153">MVNGVSSRELRVSDAEREHVVGLLQKAIGMGLLTLEEFTDRTDVALSSRTRAELNVVLADLPGMRHPEMRVRGGQWGRSGVQDRPPLPGEPMVLSSGVGSSINRTGYWRVPRSMKIRSKWGSGVNLDFTEAEFEHDQVDIRLDVTGGAVTLKLPAGASVTLADLDTRLGASVNDKVGYQGRLGTPHLVISGDLSMAALTIKGPRR</sequence>
<comment type="caution">
    <text evidence="2">The sequence shown here is derived from an EMBL/GenBank/DDBJ whole genome shotgun (WGS) entry which is preliminary data.</text>
</comment>
<evidence type="ECO:0000313" key="3">
    <source>
        <dbReference type="Proteomes" id="UP000256269"/>
    </source>
</evidence>